<dbReference type="InterPro" id="IPR011042">
    <property type="entry name" value="6-blade_b-propeller_TolB-like"/>
</dbReference>
<feature type="domain" description="Glucose/Sorbosone dehydrogenase" evidence="2">
    <location>
        <begin position="282"/>
        <end position="493"/>
    </location>
</feature>
<sequence length="598" mass="62587">MGVTPEGSGNGRSPSGSARHVGRVGGLAFALGVGAALLTGTAVASAETSESSSVSASASASDSPSDSSTQRQSAKPQLGSRTAAERPDRSDSEDSDSRDSDADADAEDGTSTRNSKQDRDTAPRTAIPVDEADDAEDAVDDTVVQEADAEADEPSFFEQLFNNKTPSITHDATEDTVIEGTVVGNLHPQDPDSTRLTYTATRPTHGTVTIADDGTFVYTPGTTYTGQDSFQVTVSDARDGFHIHGAAGLLNLFTFGLLGSSGHRSTQSVFIGSERATVVSGLNSPVDFRFLPDGRILVAEKNGAIRVVENGVLRTDPLITLAVRTETERGIGGLAVDPDFSINGRLYVAYVAADTTRNTLSRLVVDGNTATLDQILVQSTLTAAPNHHGGALGFGPDGALYWGVGDNASGSNAQNLDNIHGKILRLNTDGSVPDDNPVIDGRRTLIYAYGLRNPFRLTFTPTGELLVADVGNAAFEEVNKITAGGNYGWPNAEGLCTSNCAGKIDPIYTYPREGGAAITSVVVHRGKVFIADTVKGWIRTLTCTPGYTSCGDVTTFDPNAGATVVLAEGPDGALYQLVYQPGRLVRIDLADPSDLSRV</sequence>
<dbReference type="SUPFAM" id="SSF50952">
    <property type="entry name" value="Soluble quinoprotein glucose dehydrogenase"/>
    <property type="match status" value="1"/>
</dbReference>
<dbReference type="InterPro" id="IPR011041">
    <property type="entry name" value="Quinoprot_gluc/sorb_DH_b-prop"/>
</dbReference>
<evidence type="ECO:0000256" key="1">
    <source>
        <dbReference type="SAM" id="MobiDB-lite"/>
    </source>
</evidence>
<dbReference type="PANTHER" id="PTHR19328">
    <property type="entry name" value="HEDGEHOG-INTERACTING PROTEIN"/>
    <property type="match status" value="1"/>
</dbReference>
<dbReference type="Gene3D" id="2.60.40.3440">
    <property type="match status" value="1"/>
</dbReference>
<feature type="region of interest" description="Disordered" evidence="1">
    <location>
        <begin position="1"/>
        <end position="20"/>
    </location>
</feature>
<evidence type="ECO:0000313" key="4">
    <source>
        <dbReference type="Proteomes" id="UP000466554"/>
    </source>
</evidence>
<gene>
    <name evidence="3" type="ORF">MPRF_05430</name>
</gene>
<dbReference type="Gene3D" id="2.120.10.30">
    <property type="entry name" value="TolB, C-terminal domain"/>
    <property type="match status" value="1"/>
</dbReference>
<dbReference type="PANTHER" id="PTHR19328:SF13">
    <property type="entry name" value="HIPL1 PROTEIN"/>
    <property type="match status" value="1"/>
</dbReference>
<dbReference type="InterPro" id="IPR012938">
    <property type="entry name" value="Glc/Sorbosone_DH"/>
</dbReference>
<dbReference type="Proteomes" id="UP000466554">
    <property type="component" value="Chromosome"/>
</dbReference>
<dbReference type="EMBL" id="AP022598">
    <property type="protein sequence ID" value="BBY73644.1"/>
    <property type="molecule type" value="Genomic_DNA"/>
</dbReference>
<accession>A0A7I7TXD6</accession>
<evidence type="ECO:0000313" key="3">
    <source>
        <dbReference type="EMBL" id="BBY73644.1"/>
    </source>
</evidence>
<feature type="region of interest" description="Disordered" evidence="1">
    <location>
        <begin position="42"/>
        <end position="138"/>
    </location>
</feature>
<reference evidence="3 4" key="1">
    <citation type="journal article" date="2019" name="Emerg. Microbes Infect.">
        <title>Comprehensive subspecies identification of 175 nontuberculous mycobacteria species based on 7547 genomic profiles.</title>
        <authorList>
            <person name="Matsumoto Y."/>
            <person name="Kinjo T."/>
            <person name="Motooka D."/>
            <person name="Nabeya D."/>
            <person name="Jung N."/>
            <person name="Uechi K."/>
            <person name="Horii T."/>
            <person name="Iida T."/>
            <person name="Fujita J."/>
            <person name="Nakamura S."/>
        </authorList>
    </citation>
    <scope>NUCLEOTIDE SEQUENCE [LARGE SCALE GENOMIC DNA]</scope>
    <source>
        <strain evidence="3 4">JCM 6367</strain>
    </source>
</reference>
<proteinExistence type="predicted"/>
<dbReference type="Pfam" id="PF07995">
    <property type="entry name" value="GSDH"/>
    <property type="match status" value="1"/>
</dbReference>
<feature type="compositionally biased region" description="Basic and acidic residues" evidence="1">
    <location>
        <begin position="83"/>
        <end position="101"/>
    </location>
</feature>
<dbReference type="RefSeq" id="WP_163765381.1">
    <property type="nucleotide sequence ID" value="NZ_AP022598.1"/>
</dbReference>
<evidence type="ECO:0000259" key="2">
    <source>
        <dbReference type="Pfam" id="PF07995"/>
    </source>
</evidence>
<feature type="compositionally biased region" description="Low complexity" evidence="1">
    <location>
        <begin position="42"/>
        <end position="74"/>
    </location>
</feature>
<protein>
    <recommendedName>
        <fullName evidence="2">Glucose/Sorbosone dehydrogenase domain-containing protein</fullName>
    </recommendedName>
</protein>
<organism evidence="3 4">
    <name type="scientific">Mycolicibacterium parafortuitum</name>
    <name type="common">Mycobacterium parafortuitum</name>
    <dbReference type="NCBI Taxonomy" id="39692"/>
    <lineage>
        <taxon>Bacteria</taxon>
        <taxon>Bacillati</taxon>
        <taxon>Actinomycetota</taxon>
        <taxon>Actinomycetes</taxon>
        <taxon>Mycobacteriales</taxon>
        <taxon>Mycobacteriaceae</taxon>
        <taxon>Mycolicibacterium</taxon>
    </lineage>
</organism>
<name>A0A7I7TXD6_MYCPF</name>
<dbReference type="AlphaFoldDB" id="A0A7I7TXD6"/>
<dbReference type="Pfam" id="PF17963">
    <property type="entry name" value="Big_9"/>
    <property type="match status" value="1"/>
</dbReference>